<organism evidence="1 2">
    <name type="scientific">Madurella fahalii</name>
    <dbReference type="NCBI Taxonomy" id="1157608"/>
    <lineage>
        <taxon>Eukaryota</taxon>
        <taxon>Fungi</taxon>
        <taxon>Dikarya</taxon>
        <taxon>Ascomycota</taxon>
        <taxon>Pezizomycotina</taxon>
        <taxon>Sordariomycetes</taxon>
        <taxon>Sordariomycetidae</taxon>
        <taxon>Sordariales</taxon>
        <taxon>Sordariales incertae sedis</taxon>
        <taxon>Madurella</taxon>
    </lineage>
</organism>
<dbReference type="RefSeq" id="XP_070917219.1">
    <property type="nucleotide sequence ID" value="XM_071061118.1"/>
</dbReference>
<gene>
    <name evidence="1" type="ORF">MFIFM68171_05698</name>
</gene>
<evidence type="ECO:0000313" key="1">
    <source>
        <dbReference type="EMBL" id="GAB1315488.1"/>
    </source>
</evidence>
<sequence length="107" mass="12370">MPRFEVGIDPKYVDAQRVDCLSAWTAIAMDRNRQLGEYDGEEGEENDLEEGFCVRSLLRLTAYLEYLRKIHEAPEPEELDTVSGACKGSNTWQKYLVEDEYFEITLV</sequence>
<comment type="caution">
    <text evidence="1">The sequence shown here is derived from an EMBL/GenBank/DDBJ whole genome shotgun (WGS) entry which is preliminary data.</text>
</comment>
<dbReference type="GeneID" id="98176441"/>
<dbReference type="Proteomes" id="UP001628179">
    <property type="component" value="Unassembled WGS sequence"/>
</dbReference>
<proteinExistence type="predicted"/>
<evidence type="ECO:0000313" key="2">
    <source>
        <dbReference type="Proteomes" id="UP001628179"/>
    </source>
</evidence>
<keyword evidence="2" id="KW-1185">Reference proteome</keyword>
<name>A0ABQ0GCL8_9PEZI</name>
<reference evidence="1 2" key="1">
    <citation type="submission" date="2024-09" db="EMBL/GenBank/DDBJ databases">
        <title>Itraconazole resistance in Madurella fahalii resulting from another homologue of gene encoding cytochrome P450 14-alpha sterol demethylase (CYP51).</title>
        <authorList>
            <person name="Yoshioka I."/>
            <person name="Fahal A.H."/>
            <person name="Kaneko S."/>
            <person name="Yaguchi T."/>
        </authorList>
    </citation>
    <scope>NUCLEOTIDE SEQUENCE [LARGE SCALE GENOMIC DNA]</scope>
    <source>
        <strain evidence="1 2">IFM 68171</strain>
    </source>
</reference>
<dbReference type="EMBL" id="BAAFSV010000003">
    <property type="protein sequence ID" value="GAB1315488.1"/>
    <property type="molecule type" value="Genomic_DNA"/>
</dbReference>
<protein>
    <submittedName>
        <fullName evidence="1">Uncharacterized protein</fullName>
    </submittedName>
</protein>
<accession>A0ABQ0GCL8</accession>